<dbReference type="InterPro" id="IPR036378">
    <property type="entry name" value="FAS1_dom_sf"/>
</dbReference>
<dbReference type="Proteomes" id="UP000015105">
    <property type="component" value="Chromosome 2D"/>
</dbReference>
<keyword evidence="10" id="KW-1185">Reference proteome</keyword>
<sequence>GLQLKAGQTPSFPLFISILLTSQGRGTHPRTTSAGRRSTMAPLTGAAIASYSILLLMLVPWAQGQGQPPEASEEAWAEGQPPEASEEALTMLLSESGCGAFAGLVTATAGVGEAFREQSGSDLGLTIFCPDDEAVAAFIPRFNGLTADGQVVLVLYHGLTMAYSVEMLRSDGRVFTLDGGQMVPIREHRGTLTLFSWPPPSRNEAISLSTSSTPC</sequence>
<keyword evidence="4" id="KW-0336">GPI-anchor</keyword>
<name>A0A453B6V9_AEGTS</name>
<dbReference type="GO" id="GO:0005886">
    <property type="term" value="C:plasma membrane"/>
    <property type="evidence" value="ECO:0007669"/>
    <property type="project" value="UniProtKB-SubCell"/>
</dbReference>
<keyword evidence="4" id="KW-0325">Glycoprotein</keyword>
<reference evidence="9" key="5">
    <citation type="journal article" date="2021" name="G3 (Bethesda)">
        <title>Aegilops tauschii genome assembly Aet v5.0 features greater sequence contiguity and improved annotation.</title>
        <authorList>
            <person name="Wang L."/>
            <person name="Zhu T."/>
            <person name="Rodriguez J.C."/>
            <person name="Deal K.R."/>
            <person name="Dubcovsky J."/>
            <person name="McGuire P.E."/>
            <person name="Lux T."/>
            <person name="Spannagl M."/>
            <person name="Mayer K.F.X."/>
            <person name="Baldrich P."/>
            <person name="Meyers B.C."/>
            <person name="Huo N."/>
            <person name="Gu Y.Q."/>
            <person name="Zhou H."/>
            <person name="Devos K.M."/>
            <person name="Bennetzen J.L."/>
            <person name="Unver T."/>
            <person name="Budak H."/>
            <person name="Gulick P.J."/>
            <person name="Galiba G."/>
            <person name="Kalapos B."/>
            <person name="Nelson D.R."/>
            <person name="Li P."/>
            <person name="You F.M."/>
            <person name="Luo M.C."/>
            <person name="Dvorak J."/>
        </authorList>
    </citation>
    <scope>NUCLEOTIDE SEQUENCE [LARGE SCALE GENOMIC DNA]</scope>
    <source>
        <strain evidence="9">cv. AL8/78</strain>
    </source>
</reference>
<comment type="function">
    <text evidence="7">May be a cell surface adhesion protein.</text>
</comment>
<reference evidence="10" key="2">
    <citation type="journal article" date="2017" name="Nat. Plants">
        <title>The Aegilops tauschii genome reveals multiple impacts of transposons.</title>
        <authorList>
            <person name="Zhao G."/>
            <person name="Zou C."/>
            <person name="Li K."/>
            <person name="Wang K."/>
            <person name="Li T."/>
            <person name="Gao L."/>
            <person name="Zhang X."/>
            <person name="Wang H."/>
            <person name="Yang Z."/>
            <person name="Liu X."/>
            <person name="Jiang W."/>
            <person name="Mao L."/>
            <person name="Kong X."/>
            <person name="Jiao Y."/>
            <person name="Jia J."/>
        </authorList>
    </citation>
    <scope>NUCLEOTIDE SEQUENCE [LARGE SCALE GENOMIC DNA]</scope>
    <source>
        <strain evidence="10">cv. AL8/78</strain>
    </source>
</reference>
<dbReference type="EnsemblPlants" id="AET2Gv20381900.1">
    <property type="protein sequence ID" value="AET2Gv20381900.1"/>
    <property type="gene ID" value="AET2Gv20381900"/>
</dbReference>
<protein>
    <recommendedName>
        <fullName evidence="8">FAS1 domain-containing protein</fullName>
    </recommendedName>
</protein>
<evidence type="ECO:0000256" key="2">
    <source>
        <dbReference type="ARBA" id="ARBA00007843"/>
    </source>
</evidence>
<evidence type="ECO:0000313" key="9">
    <source>
        <dbReference type="EnsemblPlants" id="AET2Gv20381900.1"/>
    </source>
</evidence>
<evidence type="ECO:0000256" key="5">
    <source>
        <dbReference type="ARBA" id="ARBA00022729"/>
    </source>
</evidence>
<evidence type="ECO:0000256" key="1">
    <source>
        <dbReference type="ARBA" id="ARBA00004609"/>
    </source>
</evidence>
<dbReference type="GO" id="GO:0098552">
    <property type="term" value="C:side of membrane"/>
    <property type="evidence" value="ECO:0007669"/>
    <property type="project" value="UniProtKB-KW"/>
</dbReference>
<dbReference type="PANTHER" id="PTHR32077">
    <property type="entry name" value="FASCICLIN-LIKE ARABINOGALACTAN PROTEIN"/>
    <property type="match status" value="1"/>
</dbReference>
<dbReference type="PANTHER" id="PTHR32077:SF83">
    <property type="entry name" value="OS06G0285100 PROTEIN"/>
    <property type="match status" value="1"/>
</dbReference>
<keyword evidence="3" id="KW-1003">Cell membrane</keyword>
<feature type="domain" description="FAS1" evidence="8">
    <location>
        <begin position="100"/>
        <end position="193"/>
    </location>
</feature>
<evidence type="ECO:0000259" key="8">
    <source>
        <dbReference type="Pfam" id="PF02469"/>
    </source>
</evidence>
<evidence type="ECO:0000256" key="3">
    <source>
        <dbReference type="ARBA" id="ARBA00022475"/>
    </source>
</evidence>
<dbReference type="Gene3D" id="2.30.180.10">
    <property type="entry name" value="FAS1 domain"/>
    <property type="match status" value="1"/>
</dbReference>
<proteinExistence type="inferred from homology"/>
<comment type="similarity">
    <text evidence="2">Belongs to the fasciclin-like AGP family.</text>
</comment>
<comment type="subcellular location">
    <subcellularLocation>
        <location evidence="1">Cell membrane</location>
        <topology evidence="1">Lipid-anchor</topology>
        <topology evidence="1">GPI-anchor</topology>
    </subcellularLocation>
</comment>
<evidence type="ECO:0000256" key="6">
    <source>
        <dbReference type="ARBA" id="ARBA00023136"/>
    </source>
</evidence>
<dbReference type="InterPro" id="IPR045003">
    <property type="entry name" value="FLA_A"/>
</dbReference>
<reference evidence="10" key="1">
    <citation type="journal article" date="2014" name="Science">
        <title>Ancient hybridizations among the ancestral genomes of bread wheat.</title>
        <authorList>
            <consortium name="International Wheat Genome Sequencing Consortium,"/>
            <person name="Marcussen T."/>
            <person name="Sandve S.R."/>
            <person name="Heier L."/>
            <person name="Spannagl M."/>
            <person name="Pfeifer M."/>
            <person name="Jakobsen K.S."/>
            <person name="Wulff B.B."/>
            <person name="Steuernagel B."/>
            <person name="Mayer K.F."/>
            <person name="Olsen O.A."/>
        </authorList>
    </citation>
    <scope>NUCLEOTIDE SEQUENCE [LARGE SCALE GENOMIC DNA]</scope>
    <source>
        <strain evidence="10">cv. AL8/78</strain>
    </source>
</reference>
<dbReference type="SUPFAM" id="SSF82153">
    <property type="entry name" value="FAS1 domain"/>
    <property type="match status" value="1"/>
</dbReference>
<evidence type="ECO:0000256" key="7">
    <source>
        <dbReference type="ARBA" id="ARBA00024686"/>
    </source>
</evidence>
<dbReference type="InterPro" id="IPR000782">
    <property type="entry name" value="FAS1_domain"/>
</dbReference>
<dbReference type="AlphaFoldDB" id="A0A453B6V9"/>
<dbReference type="STRING" id="200361.A0A453B6V9"/>
<keyword evidence="4" id="KW-0449">Lipoprotein</keyword>
<dbReference type="GO" id="GO:0009834">
    <property type="term" value="P:plant-type secondary cell wall biogenesis"/>
    <property type="evidence" value="ECO:0007669"/>
    <property type="project" value="TreeGrafter"/>
</dbReference>
<keyword evidence="5" id="KW-0732">Signal</keyword>
<organism evidence="9 10">
    <name type="scientific">Aegilops tauschii subsp. strangulata</name>
    <name type="common">Goatgrass</name>
    <dbReference type="NCBI Taxonomy" id="200361"/>
    <lineage>
        <taxon>Eukaryota</taxon>
        <taxon>Viridiplantae</taxon>
        <taxon>Streptophyta</taxon>
        <taxon>Embryophyta</taxon>
        <taxon>Tracheophyta</taxon>
        <taxon>Spermatophyta</taxon>
        <taxon>Magnoliopsida</taxon>
        <taxon>Liliopsida</taxon>
        <taxon>Poales</taxon>
        <taxon>Poaceae</taxon>
        <taxon>BOP clade</taxon>
        <taxon>Pooideae</taxon>
        <taxon>Triticodae</taxon>
        <taxon>Triticeae</taxon>
        <taxon>Triticinae</taxon>
        <taxon>Aegilops</taxon>
    </lineage>
</organism>
<dbReference type="Gramene" id="AET2Gv20381900.2">
    <property type="protein sequence ID" value="AET2Gv20381900.2"/>
    <property type="gene ID" value="AET2Gv20381900"/>
</dbReference>
<reference evidence="9" key="3">
    <citation type="journal article" date="2017" name="Nature">
        <title>Genome sequence of the progenitor of the wheat D genome Aegilops tauschii.</title>
        <authorList>
            <person name="Luo M.C."/>
            <person name="Gu Y.Q."/>
            <person name="Puiu D."/>
            <person name="Wang H."/>
            <person name="Twardziok S.O."/>
            <person name="Deal K.R."/>
            <person name="Huo N."/>
            <person name="Zhu T."/>
            <person name="Wang L."/>
            <person name="Wang Y."/>
            <person name="McGuire P.E."/>
            <person name="Liu S."/>
            <person name="Long H."/>
            <person name="Ramasamy R.K."/>
            <person name="Rodriguez J.C."/>
            <person name="Van S.L."/>
            <person name="Yuan L."/>
            <person name="Wang Z."/>
            <person name="Xia Z."/>
            <person name="Xiao L."/>
            <person name="Anderson O.D."/>
            <person name="Ouyang S."/>
            <person name="Liang Y."/>
            <person name="Zimin A.V."/>
            <person name="Pertea G."/>
            <person name="Qi P."/>
            <person name="Bennetzen J.L."/>
            <person name="Dai X."/>
            <person name="Dawson M.W."/>
            <person name="Muller H.G."/>
            <person name="Kugler K."/>
            <person name="Rivarola-Duarte L."/>
            <person name="Spannagl M."/>
            <person name="Mayer K.F.X."/>
            <person name="Lu F.H."/>
            <person name="Bevan M.W."/>
            <person name="Leroy P."/>
            <person name="Li P."/>
            <person name="You F.M."/>
            <person name="Sun Q."/>
            <person name="Liu Z."/>
            <person name="Lyons E."/>
            <person name="Wicker T."/>
            <person name="Salzberg S.L."/>
            <person name="Devos K.M."/>
            <person name="Dvorak J."/>
        </authorList>
    </citation>
    <scope>NUCLEOTIDE SEQUENCE [LARGE SCALE GENOMIC DNA]</scope>
    <source>
        <strain evidence="9">cv. AL8/78</strain>
    </source>
</reference>
<evidence type="ECO:0000313" key="10">
    <source>
        <dbReference type="Proteomes" id="UP000015105"/>
    </source>
</evidence>
<reference evidence="9" key="4">
    <citation type="submission" date="2019-03" db="UniProtKB">
        <authorList>
            <consortium name="EnsemblPlants"/>
        </authorList>
    </citation>
    <scope>IDENTIFICATION</scope>
</reference>
<dbReference type="Pfam" id="PF02469">
    <property type="entry name" value="Fasciclin"/>
    <property type="match status" value="1"/>
</dbReference>
<accession>A0A453B6V9</accession>
<evidence type="ECO:0000256" key="4">
    <source>
        <dbReference type="ARBA" id="ARBA00022622"/>
    </source>
</evidence>
<dbReference type="Gramene" id="AET2Gv20381900.1">
    <property type="protein sequence ID" value="AET2Gv20381900.1"/>
    <property type="gene ID" value="AET2Gv20381900"/>
</dbReference>
<dbReference type="EnsemblPlants" id="AET2Gv20381900.2">
    <property type="protein sequence ID" value="AET2Gv20381900.2"/>
    <property type="gene ID" value="AET2Gv20381900"/>
</dbReference>
<keyword evidence="6" id="KW-0472">Membrane</keyword>